<dbReference type="RefSeq" id="WP_123120108.1">
    <property type="nucleotide sequence ID" value="NZ_RJJR01000005.1"/>
</dbReference>
<dbReference type="AlphaFoldDB" id="A0A3M9NIV4"/>
<evidence type="ECO:0000256" key="1">
    <source>
        <dbReference type="SAM" id="MobiDB-lite"/>
    </source>
</evidence>
<accession>A0A3M9NIV4</accession>
<proteinExistence type="predicted"/>
<evidence type="ECO:0000313" key="3">
    <source>
        <dbReference type="Proteomes" id="UP000267223"/>
    </source>
</evidence>
<dbReference type="Proteomes" id="UP000267223">
    <property type="component" value="Unassembled WGS sequence"/>
</dbReference>
<sequence>MADKERISRPSSGSNELGDETKEDRITGGLSAGTDTQLHLTALGGKKHKGQNKKTGNESDKKKH</sequence>
<keyword evidence="3" id="KW-1185">Reference proteome</keyword>
<feature type="compositionally biased region" description="Basic and acidic residues" evidence="1">
    <location>
        <begin position="55"/>
        <end position="64"/>
    </location>
</feature>
<gene>
    <name evidence="2" type="ORF">EFY79_07655</name>
</gene>
<reference evidence="2 3" key="1">
    <citation type="submission" date="2018-11" db="EMBL/GenBank/DDBJ databases">
        <title>Draft genome sequence of Ferruginibacter sp. BO-59.</title>
        <authorList>
            <person name="Im W.T."/>
        </authorList>
    </citation>
    <scope>NUCLEOTIDE SEQUENCE [LARGE SCALE GENOMIC DNA]</scope>
    <source>
        <strain evidence="2 3">BO-59</strain>
    </source>
</reference>
<dbReference type="EMBL" id="RJJR01000005">
    <property type="protein sequence ID" value="RNI37267.1"/>
    <property type="molecule type" value="Genomic_DNA"/>
</dbReference>
<evidence type="ECO:0000313" key="2">
    <source>
        <dbReference type="EMBL" id="RNI37267.1"/>
    </source>
</evidence>
<feature type="region of interest" description="Disordered" evidence="1">
    <location>
        <begin position="1"/>
        <end position="64"/>
    </location>
</feature>
<name>A0A3M9NIV4_9BACT</name>
<comment type="caution">
    <text evidence="2">The sequence shown here is derived from an EMBL/GenBank/DDBJ whole genome shotgun (WGS) entry which is preliminary data.</text>
</comment>
<protein>
    <submittedName>
        <fullName evidence="2">Uncharacterized protein</fullName>
    </submittedName>
</protein>
<organism evidence="2 3">
    <name type="scientific">Hanamia caeni</name>
    <dbReference type="NCBI Taxonomy" id="2294116"/>
    <lineage>
        <taxon>Bacteria</taxon>
        <taxon>Pseudomonadati</taxon>
        <taxon>Bacteroidota</taxon>
        <taxon>Chitinophagia</taxon>
        <taxon>Chitinophagales</taxon>
        <taxon>Chitinophagaceae</taxon>
        <taxon>Hanamia</taxon>
    </lineage>
</organism>